<gene>
    <name evidence="1" type="ORF">F0919_15790</name>
</gene>
<proteinExistence type="predicted"/>
<sequence>MVHTMILKEEIAQLHIIPANVDRTNYWKEEMAYAVRLGNEFKGKTTITFETSEGSRTVETTVWSLTDKYIVLKSGTTIPMNSITEVHF</sequence>
<evidence type="ECO:0000313" key="2">
    <source>
        <dbReference type="Proteomes" id="UP000323632"/>
    </source>
</evidence>
<dbReference type="RefSeq" id="WP_150033760.1">
    <property type="nucleotide sequence ID" value="NZ_VWSH01000004.1"/>
</dbReference>
<dbReference type="EMBL" id="VWSH01000004">
    <property type="protein sequence ID" value="KAA5532258.1"/>
    <property type="molecule type" value="Genomic_DNA"/>
</dbReference>
<dbReference type="AlphaFoldDB" id="A0A5M6CAR6"/>
<reference evidence="1 2" key="1">
    <citation type="submission" date="2019-09" db="EMBL/GenBank/DDBJ databases">
        <title>Genome sequence and assembly of Taibaiella sp.</title>
        <authorList>
            <person name="Chhetri G."/>
        </authorList>
    </citation>
    <scope>NUCLEOTIDE SEQUENCE [LARGE SCALE GENOMIC DNA]</scope>
    <source>
        <strain evidence="1 2">KVB11</strain>
    </source>
</reference>
<comment type="caution">
    <text evidence="1">The sequence shown here is derived from an EMBL/GenBank/DDBJ whole genome shotgun (WGS) entry which is preliminary data.</text>
</comment>
<name>A0A5M6CAR6_9BACT</name>
<organism evidence="1 2">
    <name type="scientific">Taibaiella lutea</name>
    <dbReference type="NCBI Taxonomy" id="2608001"/>
    <lineage>
        <taxon>Bacteria</taxon>
        <taxon>Pseudomonadati</taxon>
        <taxon>Bacteroidota</taxon>
        <taxon>Chitinophagia</taxon>
        <taxon>Chitinophagales</taxon>
        <taxon>Chitinophagaceae</taxon>
        <taxon>Taibaiella</taxon>
    </lineage>
</organism>
<keyword evidence="2" id="KW-1185">Reference proteome</keyword>
<dbReference type="Proteomes" id="UP000323632">
    <property type="component" value="Unassembled WGS sequence"/>
</dbReference>
<protein>
    <submittedName>
        <fullName evidence="1">Uncharacterized protein</fullName>
    </submittedName>
</protein>
<accession>A0A5M6CAR6</accession>
<evidence type="ECO:0000313" key="1">
    <source>
        <dbReference type="EMBL" id="KAA5532258.1"/>
    </source>
</evidence>